<proteinExistence type="predicted"/>
<protein>
    <submittedName>
        <fullName evidence="2">7TM_GPCR_Srx domain-containing protein</fullName>
    </submittedName>
</protein>
<reference evidence="2" key="1">
    <citation type="submission" date="2016-11" db="UniProtKB">
        <authorList>
            <consortium name="WormBaseParasite"/>
        </authorList>
    </citation>
    <scope>IDENTIFICATION</scope>
</reference>
<accession>A0A1I8BEG4</accession>
<dbReference type="WBParaSite" id="MhA1_Contig214.frz3.gene3">
    <property type="protein sequence ID" value="MhA1_Contig214.frz3.gene3"/>
    <property type="gene ID" value="MhA1_Contig214.frz3.gene3"/>
</dbReference>
<dbReference type="AlphaFoldDB" id="A0A1I8BEG4"/>
<evidence type="ECO:0000313" key="1">
    <source>
        <dbReference type="Proteomes" id="UP000095281"/>
    </source>
</evidence>
<dbReference type="Proteomes" id="UP000095281">
    <property type="component" value="Unplaced"/>
</dbReference>
<evidence type="ECO:0000313" key="2">
    <source>
        <dbReference type="WBParaSite" id="MhA1_Contig214.frz3.gene3"/>
    </source>
</evidence>
<name>A0A1I8BEG4_MELHA</name>
<sequence>MKILTNSSNPSTGPTIYAMVSNYLWSRILVFGITGNARASSLIAISCAAFTGITWVVESKNDYETWIASRRERERNIPEILLPKTIFDWSEFSIGEK</sequence>
<keyword evidence="1" id="KW-1185">Reference proteome</keyword>
<organism evidence="1 2">
    <name type="scientific">Meloidogyne hapla</name>
    <name type="common">Root-knot nematode worm</name>
    <dbReference type="NCBI Taxonomy" id="6305"/>
    <lineage>
        <taxon>Eukaryota</taxon>
        <taxon>Metazoa</taxon>
        <taxon>Ecdysozoa</taxon>
        <taxon>Nematoda</taxon>
        <taxon>Chromadorea</taxon>
        <taxon>Rhabditida</taxon>
        <taxon>Tylenchina</taxon>
        <taxon>Tylenchomorpha</taxon>
        <taxon>Tylenchoidea</taxon>
        <taxon>Meloidogynidae</taxon>
        <taxon>Meloidogyninae</taxon>
        <taxon>Meloidogyne</taxon>
    </lineage>
</organism>
<dbReference type="OMA" id="RFMPYKC"/>